<feature type="region of interest" description="Disordered" evidence="1">
    <location>
        <begin position="116"/>
        <end position="205"/>
    </location>
</feature>
<protein>
    <submittedName>
        <fullName evidence="3">Uncharacterized protein isoform X1</fullName>
    </submittedName>
</protein>
<feature type="compositionally biased region" description="Basic and acidic residues" evidence="1">
    <location>
        <begin position="577"/>
        <end position="587"/>
    </location>
</feature>
<evidence type="ECO:0000313" key="2">
    <source>
        <dbReference type="Proteomes" id="UP001652628"/>
    </source>
</evidence>
<keyword evidence="2" id="KW-1185">Reference proteome</keyword>
<feature type="region of interest" description="Disordered" evidence="1">
    <location>
        <begin position="452"/>
        <end position="474"/>
    </location>
</feature>
<feature type="compositionally biased region" description="Basic and acidic residues" evidence="1">
    <location>
        <begin position="503"/>
        <end position="513"/>
    </location>
</feature>
<feature type="compositionally biased region" description="Polar residues" evidence="1">
    <location>
        <begin position="553"/>
        <end position="563"/>
    </location>
</feature>
<gene>
    <name evidence="3" type="primary">LOC108019233</name>
</gene>
<organism evidence="2 3">
    <name type="scientific">Drosophila suzukii</name>
    <name type="common">Spotted-wing drosophila fruit fly</name>
    <dbReference type="NCBI Taxonomy" id="28584"/>
    <lineage>
        <taxon>Eukaryota</taxon>
        <taxon>Metazoa</taxon>
        <taxon>Ecdysozoa</taxon>
        <taxon>Arthropoda</taxon>
        <taxon>Hexapoda</taxon>
        <taxon>Insecta</taxon>
        <taxon>Pterygota</taxon>
        <taxon>Neoptera</taxon>
        <taxon>Endopterygota</taxon>
        <taxon>Diptera</taxon>
        <taxon>Brachycera</taxon>
        <taxon>Muscomorpha</taxon>
        <taxon>Ephydroidea</taxon>
        <taxon>Drosophilidae</taxon>
        <taxon>Drosophila</taxon>
        <taxon>Sophophora</taxon>
    </lineage>
</organism>
<feature type="region of interest" description="Disordered" evidence="1">
    <location>
        <begin position="610"/>
        <end position="667"/>
    </location>
</feature>
<feature type="compositionally biased region" description="Low complexity" evidence="1">
    <location>
        <begin position="120"/>
        <end position="140"/>
    </location>
</feature>
<feature type="region of interest" description="Disordered" evidence="1">
    <location>
        <begin position="384"/>
        <end position="418"/>
    </location>
</feature>
<sequence length="929" mass="102253">MKPDQLNRLIKVNTRMQPWFLRNTSELYESAVRTYYERGFSSHNRHPRIRTENVGPLRRIKRSEPVPSPADIYPRSHIRQADQVANNNSGQLLYTMMQASRPRSISFSAARPYAPAYGQGSVRRSGSSSCSSGSSSGSSRTELMVGSLRKSKARRERKSSIHKSRESREEPQLGDMGGMFSARSMSLPPLPTAPGSRSGAMMPPSRQHHMAAMAKSALAQPMRVPRGEGDSLMPIDAALKRRISVLSQLEEGRAGTELSHQLRTGTPGTSTGTGNGSHITGTGRQPSETRLRFQTLGDRIKQFEYIQFADGPVATYAFNRSQRRPVERSSPRSRIEDSMDTTMRRLEVRQQPRQLGFHNVLHANYRQRSQSLESGAVQLMESLAPVSRPETPLAPRGIGGNTRGSSLDSSSRTSLKPSASTATWANILDRNTETFADDMAKRSEANFGYSRSSEETLGDWDGAPGEDRCKYPRSSRSNLTIAETNLVGNANTSKAKGPRTKLRSIEKAKREETSGLTSFNSELCKDTSGSFSQSFSGQDETSRATEAPVRRLQLQQQGFQTSSKVDDATAEDLPQVRVKEQVKDKPKMKNLLVRPQRTLQDKPRVTKVISNQVSRSSHRTFFQPPEETDLLAGHPPKKSQHDQQPEKKQKKNQDQDRTSVPHNKGANQLLVASASQVSAYKRAFRTQQQMLKAEILHQQAQHLQPAQKNMPSEVPKQAPKPQSHRGAIPNTNRSTNRPIVRRSTATSGGKAPTLDEGVSKAGAGTRAPPTARTETKGSELKTRCFKGLPMKAAATPATEHLTEKRTAQMSAAKKGTATKTMKKGALAGTATAGGEGRGAVAGRRAGTEGTGTTKTRRSALTLAAQQQHSRSGNSLLGFRRETVNRAAAALLPRRDADEPLSQLQLQSQSTSAQQRRQFHFPYPPWRPSY</sequence>
<dbReference type="GeneID" id="108019233"/>
<feature type="region of interest" description="Disordered" evidence="1">
    <location>
        <begin position="699"/>
        <end position="779"/>
    </location>
</feature>
<proteinExistence type="predicted"/>
<feature type="region of interest" description="Disordered" evidence="1">
    <location>
        <begin position="489"/>
        <end position="591"/>
    </location>
</feature>
<reference evidence="3" key="1">
    <citation type="submission" date="2025-08" db="UniProtKB">
        <authorList>
            <consortium name="RefSeq"/>
        </authorList>
    </citation>
    <scope>IDENTIFICATION</scope>
</reference>
<feature type="region of interest" description="Disordered" evidence="1">
    <location>
        <begin position="828"/>
        <end position="858"/>
    </location>
</feature>
<feature type="compositionally biased region" description="Low complexity" evidence="1">
    <location>
        <begin position="264"/>
        <end position="283"/>
    </location>
</feature>
<evidence type="ECO:0000313" key="3">
    <source>
        <dbReference type="RefSeq" id="XP_070853686.1"/>
    </source>
</evidence>
<feature type="compositionally biased region" description="Low complexity" evidence="1">
    <location>
        <begin position="900"/>
        <end position="915"/>
    </location>
</feature>
<feature type="region of interest" description="Disordered" evidence="1">
    <location>
        <begin position="889"/>
        <end position="929"/>
    </location>
</feature>
<dbReference type="Proteomes" id="UP001652628">
    <property type="component" value="Chromosome X"/>
</dbReference>
<evidence type="ECO:0000256" key="1">
    <source>
        <dbReference type="SAM" id="MobiDB-lite"/>
    </source>
</evidence>
<dbReference type="RefSeq" id="XP_070853686.1">
    <property type="nucleotide sequence ID" value="XM_070997585.1"/>
</dbReference>
<feature type="compositionally biased region" description="Low complexity" evidence="1">
    <location>
        <begin position="405"/>
        <end position="418"/>
    </location>
</feature>
<feature type="compositionally biased region" description="Basic and acidic residues" evidence="1">
    <location>
        <begin position="639"/>
        <end position="659"/>
    </location>
</feature>
<feature type="compositionally biased region" description="Basic residues" evidence="1">
    <location>
        <begin position="149"/>
        <end position="162"/>
    </location>
</feature>
<feature type="compositionally biased region" description="Polar residues" evidence="1">
    <location>
        <begin position="729"/>
        <end position="747"/>
    </location>
</feature>
<name>A0ABM4TUN5_DROSZ</name>
<accession>A0ABM4TUN5</accession>
<feature type="region of interest" description="Disordered" evidence="1">
    <location>
        <begin position="252"/>
        <end position="285"/>
    </location>
</feature>
<feature type="compositionally biased region" description="Low complexity" evidence="1">
    <location>
        <begin position="528"/>
        <end position="538"/>
    </location>
</feature>